<dbReference type="EMBL" id="KQ964246">
    <property type="protein sequence ID" value="KXJ94961.1"/>
    <property type="molecule type" value="Genomic_DNA"/>
</dbReference>
<dbReference type="OrthoDB" id="10633017at2759"/>
<dbReference type="Proteomes" id="UP000070501">
    <property type="component" value="Unassembled WGS sequence"/>
</dbReference>
<reference evidence="3" key="1">
    <citation type="submission" date="2016-02" db="EMBL/GenBank/DDBJ databases">
        <title>Draft genome sequence of Microdochium bolleyi, a fungal endophyte of beachgrass.</title>
        <authorList>
            <consortium name="DOE Joint Genome Institute"/>
            <person name="David A.S."/>
            <person name="May G."/>
            <person name="Haridas S."/>
            <person name="Lim J."/>
            <person name="Wang M."/>
            <person name="Labutti K."/>
            <person name="Lipzen A."/>
            <person name="Barry K."/>
            <person name="Grigoriev I.V."/>
        </authorList>
    </citation>
    <scope>NUCLEOTIDE SEQUENCE [LARGE SCALE GENOMIC DNA]</scope>
    <source>
        <strain evidence="3">J235TASD1</strain>
    </source>
</reference>
<keyword evidence="1" id="KW-0472">Membrane</keyword>
<feature type="transmembrane region" description="Helical" evidence="1">
    <location>
        <begin position="140"/>
        <end position="158"/>
    </location>
</feature>
<keyword evidence="3" id="KW-1185">Reference proteome</keyword>
<organism evidence="2 3">
    <name type="scientific">Microdochium bolleyi</name>
    <dbReference type="NCBI Taxonomy" id="196109"/>
    <lineage>
        <taxon>Eukaryota</taxon>
        <taxon>Fungi</taxon>
        <taxon>Dikarya</taxon>
        <taxon>Ascomycota</taxon>
        <taxon>Pezizomycotina</taxon>
        <taxon>Sordariomycetes</taxon>
        <taxon>Xylariomycetidae</taxon>
        <taxon>Xylariales</taxon>
        <taxon>Microdochiaceae</taxon>
        <taxon>Microdochium</taxon>
    </lineage>
</organism>
<keyword evidence="1" id="KW-1133">Transmembrane helix</keyword>
<evidence type="ECO:0000313" key="2">
    <source>
        <dbReference type="EMBL" id="KXJ94961.1"/>
    </source>
</evidence>
<dbReference type="InParanoid" id="A0A136JCT0"/>
<proteinExistence type="predicted"/>
<keyword evidence="1" id="KW-0812">Transmembrane</keyword>
<evidence type="ECO:0000256" key="1">
    <source>
        <dbReference type="SAM" id="Phobius"/>
    </source>
</evidence>
<accession>A0A136JCT0</accession>
<protein>
    <submittedName>
        <fullName evidence="2">Uncharacterized protein</fullName>
    </submittedName>
</protein>
<gene>
    <name evidence="2" type="ORF">Micbo1qcDRAFT_156754</name>
</gene>
<evidence type="ECO:0000313" key="3">
    <source>
        <dbReference type="Proteomes" id="UP000070501"/>
    </source>
</evidence>
<sequence length="191" mass="20267">MAPSSTASLSRAAAADDDYRCVLGGDIGHISDYNFAHGIPYTAIAGPNPDDDDDDDDDAKNNSTSFVAECCTASHSPHSGISSSVHFVAPCLLWCEFDSYALTASWTSCLAGHGVDIRSVDGQNGGYEPYWKRQAVANSGWYGIVAIAAGMGLAFAIVQRVRRNDSKAWWKAMKLGPAEAGQGVSEEDGRL</sequence>
<name>A0A136JCT0_9PEZI</name>
<dbReference type="AlphaFoldDB" id="A0A136JCT0"/>